<dbReference type="PRINTS" id="PR00415">
    <property type="entry name" value="ACONITASE"/>
</dbReference>
<keyword evidence="8 13" id="KW-0479">Metal-binding</keyword>
<dbReference type="PANTHER" id="PTHR43822">
    <property type="entry name" value="HOMOACONITASE, MITOCHONDRIAL-RELATED"/>
    <property type="match status" value="1"/>
</dbReference>
<dbReference type="CDD" id="cd01583">
    <property type="entry name" value="IPMI"/>
    <property type="match status" value="1"/>
</dbReference>
<keyword evidence="9 13" id="KW-0408">Iron</keyword>
<dbReference type="EMBL" id="AUYB01000112">
    <property type="protein sequence ID" value="KZN35389.1"/>
    <property type="molecule type" value="Genomic_DNA"/>
</dbReference>
<dbReference type="EC" id="4.2.1.33" evidence="13"/>
<comment type="subunit">
    <text evidence="4 13">Heterodimer of LeuC and LeuD.</text>
</comment>
<feature type="binding site" evidence="13">
    <location>
        <position position="407"/>
    </location>
    <ligand>
        <name>[4Fe-4S] cluster</name>
        <dbReference type="ChEBI" id="CHEBI:49883"/>
    </ligand>
</feature>
<dbReference type="GeneID" id="57363831"/>
<proteinExistence type="inferred from homology"/>
<comment type="caution">
    <text evidence="15">The sequence shown here is derived from an EMBL/GenBank/DDBJ whole genome shotgun (WGS) entry which is preliminary data.</text>
</comment>
<dbReference type="InterPro" id="IPR001030">
    <property type="entry name" value="Acoase/IPM_deHydtase_lsu_aba"/>
</dbReference>
<dbReference type="GO" id="GO:0051539">
    <property type="term" value="F:4 iron, 4 sulfur cluster binding"/>
    <property type="evidence" value="ECO:0007669"/>
    <property type="project" value="UniProtKB-KW"/>
</dbReference>
<evidence type="ECO:0000256" key="5">
    <source>
        <dbReference type="ARBA" id="ARBA00022430"/>
    </source>
</evidence>
<evidence type="ECO:0000256" key="13">
    <source>
        <dbReference type="HAMAP-Rule" id="MF_01026"/>
    </source>
</evidence>
<protein>
    <recommendedName>
        <fullName evidence="13">3-isopropylmalate dehydratase large subunit</fullName>
        <ecNumber evidence="13">4.2.1.33</ecNumber>
    </recommendedName>
    <alternativeName>
        <fullName evidence="13">Alpha-IPM isomerase</fullName>
        <shortName evidence="13">IPMI</shortName>
    </alternativeName>
    <alternativeName>
        <fullName evidence="13">Isopropylmalate isomerase</fullName>
    </alternativeName>
</protein>
<dbReference type="RefSeq" id="WP_063358508.1">
    <property type="nucleotide sequence ID" value="NZ_AQHB01000035.1"/>
</dbReference>
<dbReference type="InterPro" id="IPR018136">
    <property type="entry name" value="Aconitase_4Fe-4S_BS"/>
</dbReference>
<dbReference type="PATRIC" id="fig|1365250.3.peg.3355"/>
<dbReference type="NCBIfam" id="NF004016">
    <property type="entry name" value="PRK05478.1"/>
    <property type="match status" value="1"/>
</dbReference>
<dbReference type="PROSITE" id="PS00450">
    <property type="entry name" value="ACONITASE_1"/>
    <property type="match status" value="1"/>
</dbReference>
<dbReference type="Pfam" id="PF00330">
    <property type="entry name" value="Aconitase"/>
    <property type="match status" value="1"/>
</dbReference>
<keyword evidence="7 13" id="KW-0028">Amino-acid biosynthesis</keyword>
<dbReference type="InterPro" id="IPR015931">
    <property type="entry name" value="Acnase/IPM_dHydase_lsu_aba_1/3"/>
</dbReference>
<evidence type="ECO:0000256" key="4">
    <source>
        <dbReference type="ARBA" id="ARBA00011271"/>
    </source>
</evidence>
<name>A0A166W460_9GAMM</name>
<dbReference type="GO" id="GO:0003861">
    <property type="term" value="F:3-isopropylmalate dehydratase activity"/>
    <property type="evidence" value="ECO:0007669"/>
    <property type="project" value="UniProtKB-UniRule"/>
</dbReference>
<evidence type="ECO:0000256" key="12">
    <source>
        <dbReference type="ARBA" id="ARBA00023304"/>
    </source>
</evidence>
<evidence type="ECO:0000256" key="7">
    <source>
        <dbReference type="ARBA" id="ARBA00022605"/>
    </source>
</evidence>
<dbReference type="HAMAP" id="MF_01026">
    <property type="entry name" value="LeuC_type1"/>
    <property type="match status" value="1"/>
</dbReference>
<evidence type="ECO:0000256" key="1">
    <source>
        <dbReference type="ARBA" id="ARBA00000491"/>
    </source>
</evidence>
<dbReference type="SUPFAM" id="SSF53732">
    <property type="entry name" value="Aconitase iron-sulfur domain"/>
    <property type="match status" value="1"/>
</dbReference>
<reference evidence="15 16" key="1">
    <citation type="submission" date="2013-07" db="EMBL/GenBank/DDBJ databases">
        <title>Comparative Genomic and Metabolomic Analysis of Twelve Strains of Pseudoalteromonas luteoviolacea.</title>
        <authorList>
            <person name="Vynne N.G."/>
            <person name="Mansson M."/>
            <person name="Gram L."/>
        </authorList>
    </citation>
    <scope>NUCLEOTIDE SEQUENCE [LARGE SCALE GENOMIC DNA]</scope>
    <source>
        <strain evidence="15 16">DSM 6061</strain>
    </source>
</reference>
<organism evidence="15 16">
    <name type="scientific">Pseudoalteromonas luteoviolacea DSM 6061</name>
    <dbReference type="NCBI Taxonomy" id="1365250"/>
    <lineage>
        <taxon>Bacteria</taxon>
        <taxon>Pseudomonadati</taxon>
        <taxon>Pseudomonadota</taxon>
        <taxon>Gammaproteobacteria</taxon>
        <taxon>Alteromonadales</taxon>
        <taxon>Pseudoalteromonadaceae</taxon>
        <taxon>Pseudoalteromonas</taxon>
    </lineage>
</organism>
<keyword evidence="5 13" id="KW-0432">Leucine biosynthesis</keyword>
<dbReference type="Proteomes" id="UP000076643">
    <property type="component" value="Unassembled WGS sequence"/>
</dbReference>
<dbReference type="UniPathway" id="UPA00048">
    <property type="reaction ID" value="UER00071"/>
</dbReference>
<evidence type="ECO:0000256" key="8">
    <source>
        <dbReference type="ARBA" id="ARBA00022723"/>
    </source>
</evidence>
<comment type="function">
    <text evidence="2 13">Catalyzes the isomerization between 2-isopropylmalate and 3-isopropylmalate, via the formation of 2-isopropylmaleate.</text>
</comment>
<evidence type="ECO:0000256" key="9">
    <source>
        <dbReference type="ARBA" id="ARBA00023004"/>
    </source>
</evidence>
<feature type="domain" description="Aconitase/3-isopropylmalate dehydratase large subunit alpha/beta/alpha" evidence="14">
    <location>
        <begin position="7"/>
        <end position="457"/>
    </location>
</feature>
<dbReference type="AlphaFoldDB" id="A0A166W460"/>
<comment type="pathway">
    <text evidence="3 13">Amino-acid biosynthesis; L-leucine biosynthesis; L-leucine from 3-methyl-2-oxobutanoate: step 2/4.</text>
</comment>
<comment type="catalytic activity">
    <reaction evidence="1 13">
        <text>(2R,3S)-3-isopropylmalate = (2S)-2-isopropylmalate</text>
        <dbReference type="Rhea" id="RHEA:32287"/>
        <dbReference type="ChEBI" id="CHEBI:1178"/>
        <dbReference type="ChEBI" id="CHEBI:35121"/>
        <dbReference type="EC" id="4.2.1.33"/>
    </reaction>
</comment>
<keyword evidence="12 13" id="KW-0100">Branched-chain amino acid biosynthesis</keyword>
<gene>
    <name evidence="13" type="primary">leuC</name>
    <name evidence="15" type="ORF">N475_18780</name>
</gene>
<dbReference type="Gene3D" id="3.30.499.10">
    <property type="entry name" value="Aconitase, domain 3"/>
    <property type="match status" value="2"/>
</dbReference>
<dbReference type="PROSITE" id="PS01244">
    <property type="entry name" value="ACONITASE_2"/>
    <property type="match status" value="1"/>
</dbReference>
<feature type="binding site" evidence="13">
    <location>
        <position position="410"/>
    </location>
    <ligand>
        <name>[4Fe-4S] cluster</name>
        <dbReference type="ChEBI" id="CHEBI:49883"/>
    </ligand>
</feature>
<dbReference type="STRING" id="43657.S4054249_19885"/>
<evidence type="ECO:0000256" key="2">
    <source>
        <dbReference type="ARBA" id="ARBA00002695"/>
    </source>
</evidence>
<sequence>MAQTLYDKIWQAHVVTQINEQTDLLYIDRHLVHEVTSPQAFAGLREKNRPVRCPNKTFATMDHNVSTKSRSIDAASEVSKNQLQALAKNCQEFGIQLYDLASINQGIVHVMGPEQGITLPGTTIVCGDSHTSTHGAFGALAHGIGTSEVEHVLATQTLQQKKAKSLKIKINGQLRPTVTAKDLIMAVIGELGTAGGTGFVAEFCGSAIESLSMESRMTLCNMSIEMGAKAGLIAPDEITYAYLEGRPFAPQGEDFKHAVAYWKTLHSDDGAQFDRVVEMNAEDIQPQVTWGTSPEQVIGIDEPIPDPDQEQDLIKADSMRSALKYMGLEAGQKLSDAKVDTVFIGSCTNSRIEDLRAAAEIVKGQTVAAGVEALIVPGSGLVKQQAEEEGLAEIFVAAGFEWREPGCSMCLAMNDDRLGSGKRCASTSNRNFEGRQGRGGRTHLVSPAMAAAAAIAGRFTDIRGAQA</sequence>
<comment type="similarity">
    <text evidence="13">Belongs to the aconitase/IPM isomerase family. LeuC type 1 subfamily.</text>
</comment>
<evidence type="ECO:0000256" key="11">
    <source>
        <dbReference type="ARBA" id="ARBA00023239"/>
    </source>
</evidence>
<evidence type="ECO:0000256" key="3">
    <source>
        <dbReference type="ARBA" id="ARBA00004729"/>
    </source>
</evidence>
<dbReference type="FunFam" id="3.30.499.10:FF:000006">
    <property type="entry name" value="3-isopropylmalate dehydratase large subunit"/>
    <property type="match status" value="1"/>
</dbReference>
<dbReference type="InterPro" id="IPR036008">
    <property type="entry name" value="Aconitase_4Fe-4S_dom"/>
</dbReference>
<evidence type="ECO:0000259" key="14">
    <source>
        <dbReference type="Pfam" id="PF00330"/>
    </source>
</evidence>
<keyword evidence="10 13" id="KW-0411">Iron-sulfur</keyword>
<evidence type="ECO:0000256" key="6">
    <source>
        <dbReference type="ARBA" id="ARBA00022485"/>
    </source>
</evidence>
<dbReference type="NCBIfam" id="TIGR00170">
    <property type="entry name" value="leuC"/>
    <property type="match status" value="1"/>
</dbReference>
<comment type="cofactor">
    <cofactor evidence="13">
        <name>[4Fe-4S] cluster</name>
        <dbReference type="ChEBI" id="CHEBI:49883"/>
    </cofactor>
    <text evidence="13">Binds 1 [4Fe-4S] cluster per subunit.</text>
</comment>
<dbReference type="InterPro" id="IPR033941">
    <property type="entry name" value="IPMI_cat"/>
</dbReference>
<dbReference type="PANTHER" id="PTHR43822:SF9">
    <property type="entry name" value="3-ISOPROPYLMALATE DEHYDRATASE"/>
    <property type="match status" value="1"/>
</dbReference>
<feature type="binding site" evidence="13">
    <location>
        <position position="347"/>
    </location>
    <ligand>
        <name>[4Fe-4S] cluster</name>
        <dbReference type="ChEBI" id="CHEBI:49883"/>
    </ligand>
</feature>
<evidence type="ECO:0000313" key="15">
    <source>
        <dbReference type="EMBL" id="KZN35389.1"/>
    </source>
</evidence>
<dbReference type="InterPro" id="IPR004430">
    <property type="entry name" value="3-IsopropMal_deHydase_lsu"/>
</dbReference>
<keyword evidence="16" id="KW-1185">Reference proteome</keyword>
<dbReference type="GO" id="GO:0046872">
    <property type="term" value="F:metal ion binding"/>
    <property type="evidence" value="ECO:0007669"/>
    <property type="project" value="UniProtKB-KW"/>
</dbReference>
<evidence type="ECO:0000256" key="10">
    <source>
        <dbReference type="ARBA" id="ARBA00023014"/>
    </source>
</evidence>
<dbReference type="GO" id="GO:0009098">
    <property type="term" value="P:L-leucine biosynthetic process"/>
    <property type="evidence" value="ECO:0007669"/>
    <property type="project" value="UniProtKB-UniRule"/>
</dbReference>
<evidence type="ECO:0000313" key="16">
    <source>
        <dbReference type="Proteomes" id="UP000076643"/>
    </source>
</evidence>
<dbReference type="FunFam" id="3.30.499.10:FF:000007">
    <property type="entry name" value="3-isopropylmalate dehydratase large subunit"/>
    <property type="match status" value="1"/>
</dbReference>
<accession>A0A166W460</accession>
<keyword evidence="11 13" id="KW-0456">Lyase</keyword>
<dbReference type="InterPro" id="IPR050067">
    <property type="entry name" value="IPM_dehydratase_rel_enz"/>
</dbReference>
<dbReference type="NCBIfam" id="NF009116">
    <property type="entry name" value="PRK12466.1"/>
    <property type="match status" value="1"/>
</dbReference>
<keyword evidence="6 13" id="KW-0004">4Fe-4S</keyword>